<sequence length="435" mass="47325">MIRLHDTMAREKRDFVPADPRRITMYVCGPTVYGRAHIGNARPAVVFDTLARLIRHHYGADSLVYARNVTDVDDKIIAAAREEGVDASVITHRYEGFYLKDMGALGVEPPTIAPHATQEIGPMVAMIAELVALGHAYVADGHVLFSVPGDPDYGALSRRDRDQMIAGARVEVAPYKRDPADFVLWKPSDEGVIGWDSPWGRGRPGWHIECSAMIRAHLGETIDIHGGGLDLIFPHHENEIAQSRCAHRGAPLARYWVHNGFVDMGAEKMSKSLGNVVTPEALLKQHRGETLRLALLSAHYRQPLPWTASLIAQSKATLDRLYRAAGDAEAGTVDPGVVDALGDDLNTPLALSRLSAIDRPADLRASAALLGLLGDSGDAWFRGDGDGDEVEAQIAARTDAKARRDFAEADRIRDALKAGGIVLEDGPGGTTWRRE</sequence>
<evidence type="ECO:0000256" key="5">
    <source>
        <dbReference type="ARBA" id="ARBA00022598"/>
    </source>
</evidence>
<dbReference type="AlphaFoldDB" id="A0A516IT78"/>
<keyword evidence="6 13" id="KW-0479">Metal-binding</keyword>
<accession>A0A516IT78</accession>
<evidence type="ECO:0000256" key="1">
    <source>
        <dbReference type="ARBA" id="ARBA00004496"/>
    </source>
</evidence>
<keyword evidence="9 13" id="KW-0067">ATP-binding</keyword>
<dbReference type="PANTHER" id="PTHR10890">
    <property type="entry name" value="CYSTEINYL-TRNA SYNTHETASE"/>
    <property type="match status" value="1"/>
</dbReference>
<dbReference type="InterPro" id="IPR014729">
    <property type="entry name" value="Rossmann-like_a/b/a_fold"/>
</dbReference>
<evidence type="ECO:0000256" key="10">
    <source>
        <dbReference type="ARBA" id="ARBA00022917"/>
    </source>
</evidence>
<reference evidence="15 16" key="1">
    <citation type="submission" date="2019-07" db="EMBL/GenBank/DDBJ databases">
        <title>Sphingomonas AE3 Genome sequencing and assembly.</title>
        <authorList>
            <person name="Kim H."/>
        </authorList>
    </citation>
    <scope>NUCLEOTIDE SEQUENCE [LARGE SCALE GENOMIC DNA]</scope>
    <source>
        <strain evidence="15 16">AE3</strain>
    </source>
</reference>
<evidence type="ECO:0000256" key="12">
    <source>
        <dbReference type="ARBA" id="ARBA00047398"/>
    </source>
</evidence>
<keyword evidence="11 13" id="KW-0030">Aminoacyl-tRNA synthetase</keyword>
<dbReference type="SUPFAM" id="SSF47323">
    <property type="entry name" value="Anticodon-binding domain of a subclass of class I aminoacyl-tRNA synthetases"/>
    <property type="match status" value="1"/>
</dbReference>
<dbReference type="Pfam" id="PF01406">
    <property type="entry name" value="tRNA-synt_1e"/>
    <property type="match status" value="1"/>
</dbReference>
<dbReference type="EC" id="6.1.1.16" evidence="13"/>
<dbReference type="GO" id="GO:0006423">
    <property type="term" value="P:cysteinyl-tRNA aminoacylation"/>
    <property type="evidence" value="ECO:0007669"/>
    <property type="project" value="UniProtKB-UniRule"/>
</dbReference>
<dbReference type="GO" id="GO:0005524">
    <property type="term" value="F:ATP binding"/>
    <property type="evidence" value="ECO:0007669"/>
    <property type="project" value="UniProtKB-UniRule"/>
</dbReference>
<dbReference type="RefSeq" id="WP_147494566.1">
    <property type="nucleotide sequence ID" value="NZ_CP041659.1"/>
</dbReference>
<evidence type="ECO:0000256" key="4">
    <source>
        <dbReference type="ARBA" id="ARBA00022490"/>
    </source>
</evidence>
<feature type="binding site" evidence="13">
    <location>
        <position position="210"/>
    </location>
    <ligand>
        <name>Zn(2+)</name>
        <dbReference type="ChEBI" id="CHEBI:29105"/>
    </ligand>
</feature>
<evidence type="ECO:0000256" key="13">
    <source>
        <dbReference type="HAMAP-Rule" id="MF_00041"/>
    </source>
</evidence>
<dbReference type="InterPro" id="IPR009080">
    <property type="entry name" value="tRNAsynth_Ia_anticodon-bd"/>
</dbReference>
<evidence type="ECO:0000256" key="11">
    <source>
        <dbReference type="ARBA" id="ARBA00023146"/>
    </source>
</evidence>
<keyword evidence="7 13" id="KW-0547">Nucleotide-binding</keyword>
<evidence type="ECO:0000259" key="14">
    <source>
        <dbReference type="SMART" id="SM00840"/>
    </source>
</evidence>
<evidence type="ECO:0000256" key="2">
    <source>
        <dbReference type="ARBA" id="ARBA00005594"/>
    </source>
</evidence>
<dbReference type="PRINTS" id="PR00983">
    <property type="entry name" value="TRNASYNTHCYS"/>
</dbReference>
<dbReference type="OrthoDB" id="9815130at2"/>
<keyword evidence="4 13" id="KW-0963">Cytoplasm</keyword>
<dbReference type="FunFam" id="3.40.50.620:FF:000068">
    <property type="entry name" value="Cysteine--tRNA ligase"/>
    <property type="match status" value="1"/>
</dbReference>
<feature type="short sequence motif" description="'KMSKS' region" evidence="13">
    <location>
        <begin position="268"/>
        <end position="272"/>
    </location>
</feature>
<dbReference type="HAMAP" id="MF_00041">
    <property type="entry name" value="Cys_tRNA_synth"/>
    <property type="match status" value="1"/>
</dbReference>
<dbReference type="EMBL" id="CP041659">
    <property type="protein sequence ID" value="QDP20118.1"/>
    <property type="molecule type" value="Genomic_DNA"/>
</dbReference>
<evidence type="ECO:0000256" key="8">
    <source>
        <dbReference type="ARBA" id="ARBA00022833"/>
    </source>
</evidence>
<comment type="subunit">
    <text evidence="3 13">Monomer.</text>
</comment>
<evidence type="ECO:0000256" key="6">
    <source>
        <dbReference type="ARBA" id="ARBA00022723"/>
    </source>
</evidence>
<comment type="similarity">
    <text evidence="2 13">Belongs to the class-I aminoacyl-tRNA synthetase family.</text>
</comment>
<feature type="domain" description="Cysteinyl-tRNA synthetase class Ia DALR" evidence="14">
    <location>
        <begin position="336"/>
        <end position="381"/>
    </location>
</feature>
<dbReference type="InterPro" id="IPR032678">
    <property type="entry name" value="tRNA-synt_1_cat_dom"/>
</dbReference>
<name>A0A516IT78_9SPHN</name>
<dbReference type="NCBIfam" id="TIGR00435">
    <property type="entry name" value="cysS"/>
    <property type="match status" value="1"/>
</dbReference>
<comment type="catalytic activity">
    <reaction evidence="12 13">
        <text>tRNA(Cys) + L-cysteine + ATP = L-cysteinyl-tRNA(Cys) + AMP + diphosphate</text>
        <dbReference type="Rhea" id="RHEA:17773"/>
        <dbReference type="Rhea" id="RHEA-COMP:9661"/>
        <dbReference type="Rhea" id="RHEA-COMP:9679"/>
        <dbReference type="ChEBI" id="CHEBI:30616"/>
        <dbReference type="ChEBI" id="CHEBI:33019"/>
        <dbReference type="ChEBI" id="CHEBI:35235"/>
        <dbReference type="ChEBI" id="CHEBI:78442"/>
        <dbReference type="ChEBI" id="CHEBI:78517"/>
        <dbReference type="ChEBI" id="CHEBI:456215"/>
        <dbReference type="EC" id="6.1.1.16"/>
    </reaction>
</comment>
<dbReference type="GO" id="GO:0005829">
    <property type="term" value="C:cytosol"/>
    <property type="evidence" value="ECO:0007669"/>
    <property type="project" value="TreeGrafter"/>
</dbReference>
<feature type="binding site" evidence="13">
    <location>
        <position position="235"/>
    </location>
    <ligand>
        <name>Zn(2+)</name>
        <dbReference type="ChEBI" id="CHEBI:29105"/>
    </ligand>
</feature>
<dbReference type="InterPro" id="IPR024909">
    <property type="entry name" value="Cys-tRNA/MSH_ligase"/>
</dbReference>
<protein>
    <recommendedName>
        <fullName evidence="13">Cysteine--tRNA ligase</fullName>
        <ecNumber evidence="13">6.1.1.16</ecNumber>
    </recommendedName>
    <alternativeName>
        <fullName evidence="13">Cysteinyl-tRNA synthetase</fullName>
        <shortName evidence="13">CysRS</shortName>
    </alternativeName>
</protein>
<evidence type="ECO:0000313" key="16">
    <source>
        <dbReference type="Proteomes" id="UP000321857"/>
    </source>
</evidence>
<dbReference type="Pfam" id="PF23493">
    <property type="entry name" value="CysS_C"/>
    <property type="match status" value="1"/>
</dbReference>
<evidence type="ECO:0000256" key="9">
    <source>
        <dbReference type="ARBA" id="ARBA00022840"/>
    </source>
</evidence>
<feature type="binding site" evidence="13">
    <location>
        <position position="271"/>
    </location>
    <ligand>
        <name>ATP</name>
        <dbReference type="ChEBI" id="CHEBI:30616"/>
    </ligand>
</feature>
<dbReference type="PANTHER" id="PTHR10890:SF3">
    <property type="entry name" value="CYSTEINE--TRNA LIGASE, CYTOPLASMIC"/>
    <property type="match status" value="1"/>
</dbReference>
<dbReference type="Gene3D" id="3.40.50.620">
    <property type="entry name" value="HUPs"/>
    <property type="match status" value="1"/>
</dbReference>
<dbReference type="Proteomes" id="UP000321857">
    <property type="component" value="Chromosome"/>
</dbReference>
<dbReference type="InterPro" id="IPR015273">
    <property type="entry name" value="Cys-tRNA-synt_Ia_DALR"/>
</dbReference>
<dbReference type="CDD" id="cd00672">
    <property type="entry name" value="CysRS_core"/>
    <property type="match status" value="1"/>
</dbReference>
<comment type="cofactor">
    <cofactor evidence="13">
        <name>Zn(2+)</name>
        <dbReference type="ChEBI" id="CHEBI:29105"/>
    </cofactor>
    <text evidence="13">Binds 1 zinc ion per subunit.</text>
</comment>
<dbReference type="KEGG" id="sxa:FMM02_09240"/>
<feature type="short sequence motif" description="'HIGH' region" evidence="13">
    <location>
        <begin position="30"/>
        <end position="40"/>
    </location>
</feature>
<dbReference type="SMART" id="SM00840">
    <property type="entry name" value="DALR_2"/>
    <property type="match status" value="1"/>
</dbReference>
<dbReference type="Gene3D" id="1.20.120.1910">
    <property type="entry name" value="Cysteine-tRNA ligase, C-terminal anti-codon recognition domain"/>
    <property type="match status" value="1"/>
</dbReference>
<evidence type="ECO:0000256" key="7">
    <source>
        <dbReference type="ARBA" id="ARBA00022741"/>
    </source>
</evidence>
<organism evidence="15 16">
    <name type="scientific">Sphingomonas xanthus</name>
    <dbReference type="NCBI Taxonomy" id="2594473"/>
    <lineage>
        <taxon>Bacteria</taxon>
        <taxon>Pseudomonadati</taxon>
        <taxon>Pseudomonadota</taxon>
        <taxon>Alphaproteobacteria</taxon>
        <taxon>Sphingomonadales</taxon>
        <taxon>Sphingomonadaceae</taxon>
        <taxon>Sphingomonas</taxon>
    </lineage>
</organism>
<keyword evidence="5 13" id="KW-0436">Ligase</keyword>
<gene>
    <name evidence="13" type="primary">cysS</name>
    <name evidence="15" type="ORF">FMM02_09240</name>
</gene>
<evidence type="ECO:0000313" key="15">
    <source>
        <dbReference type="EMBL" id="QDP20118.1"/>
    </source>
</evidence>
<dbReference type="GO" id="GO:0008270">
    <property type="term" value="F:zinc ion binding"/>
    <property type="evidence" value="ECO:0007669"/>
    <property type="project" value="UniProtKB-UniRule"/>
</dbReference>
<feature type="binding site" evidence="13">
    <location>
        <position position="28"/>
    </location>
    <ligand>
        <name>Zn(2+)</name>
        <dbReference type="ChEBI" id="CHEBI:29105"/>
    </ligand>
</feature>
<dbReference type="InterPro" id="IPR015803">
    <property type="entry name" value="Cys-tRNA-ligase"/>
</dbReference>
<proteinExistence type="inferred from homology"/>
<dbReference type="SUPFAM" id="SSF52374">
    <property type="entry name" value="Nucleotidylyl transferase"/>
    <property type="match status" value="1"/>
</dbReference>
<feature type="binding site" evidence="13">
    <location>
        <position position="239"/>
    </location>
    <ligand>
        <name>Zn(2+)</name>
        <dbReference type="ChEBI" id="CHEBI:29105"/>
    </ligand>
</feature>
<keyword evidence="10 13" id="KW-0648">Protein biosynthesis</keyword>
<dbReference type="GO" id="GO:0004817">
    <property type="term" value="F:cysteine-tRNA ligase activity"/>
    <property type="evidence" value="ECO:0007669"/>
    <property type="project" value="UniProtKB-UniRule"/>
</dbReference>
<evidence type="ECO:0000256" key="3">
    <source>
        <dbReference type="ARBA" id="ARBA00011245"/>
    </source>
</evidence>
<keyword evidence="16" id="KW-1185">Reference proteome</keyword>
<keyword evidence="8 13" id="KW-0862">Zinc</keyword>
<comment type="subcellular location">
    <subcellularLocation>
        <location evidence="1 13">Cytoplasm</location>
    </subcellularLocation>
</comment>
<dbReference type="InterPro" id="IPR056411">
    <property type="entry name" value="CysS_C"/>
</dbReference>